<feature type="compositionally biased region" description="Basic residues" evidence="1">
    <location>
        <begin position="131"/>
        <end position="142"/>
    </location>
</feature>
<dbReference type="RefSeq" id="WP_209808565.1">
    <property type="nucleotide sequence ID" value="NZ_JAGGKT010000001.1"/>
</dbReference>
<reference evidence="3 4" key="1">
    <citation type="submission" date="2021-03" db="EMBL/GenBank/DDBJ databases">
        <title>Genomic Encyclopedia of Type Strains, Phase IV (KMG-IV): sequencing the most valuable type-strain genomes for metagenomic binning, comparative biology and taxonomic classification.</title>
        <authorList>
            <person name="Goeker M."/>
        </authorList>
    </citation>
    <scope>NUCLEOTIDE SEQUENCE [LARGE SCALE GENOMIC DNA]</scope>
    <source>
        <strain evidence="3 4">DSM 24738</strain>
    </source>
</reference>
<accession>A0ABS4GJT3</accession>
<gene>
    <name evidence="3" type="ORF">J2Z37_000514</name>
</gene>
<feature type="compositionally biased region" description="Polar residues" evidence="1">
    <location>
        <begin position="99"/>
        <end position="111"/>
    </location>
</feature>
<organism evidence="3 4">
    <name type="scientific">Ammoniphilus resinae</name>
    <dbReference type="NCBI Taxonomy" id="861532"/>
    <lineage>
        <taxon>Bacteria</taxon>
        <taxon>Bacillati</taxon>
        <taxon>Bacillota</taxon>
        <taxon>Bacilli</taxon>
        <taxon>Bacillales</taxon>
        <taxon>Paenibacillaceae</taxon>
        <taxon>Aneurinibacillus group</taxon>
        <taxon>Ammoniphilus</taxon>
    </lineage>
</organism>
<feature type="transmembrane region" description="Helical" evidence="2">
    <location>
        <begin position="6"/>
        <end position="26"/>
    </location>
</feature>
<keyword evidence="2" id="KW-1133">Transmembrane helix</keyword>
<keyword evidence="2" id="KW-0812">Transmembrane</keyword>
<sequence>MDFLFDLIFGNFWILILLFWLFRSLGRGKGEGQPNRREQRQRKYQYPPLTPTTMSEGWEMESPPVRQVKKTSRPIMVEEVAQEPVEEKVHHSRREKVVSQPTAHQTPVSQPIPSPVEGMMWSQVFGPPRSKLPHHTERKNRR</sequence>
<evidence type="ECO:0000256" key="2">
    <source>
        <dbReference type="SAM" id="Phobius"/>
    </source>
</evidence>
<proteinExistence type="predicted"/>
<comment type="caution">
    <text evidence="3">The sequence shown here is derived from an EMBL/GenBank/DDBJ whole genome shotgun (WGS) entry which is preliminary data.</text>
</comment>
<keyword evidence="4" id="KW-1185">Reference proteome</keyword>
<dbReference type="EMBL" id="JAGGKT010000001">
    <property type="protein sequence ID" value="MBP1930527.1"/>
    <property type="molecule type" value="Genomic_DNA"/>
</dbReference>
<evidence type="ECO:0000313" key="3">
    <source>
        <dbReference type="EMBL" id="MBP1930527.1"/>
    </source>
</evidence>
<protein>
    <submittedName>
        <fullName evidence="3">Uncharacterized protein</fullName>
    </submittedName>
</protein>
<evidence type="ECO:0000313" key="4">
    <source>
        <dbReference type="Proteomes" id="UP001519343"/>
    </source>
</evidence>
<dbReference type="Proteomes" id="UP001519343">
    <property type="component" value="Unassembled WGS sequence"/>
</dbReference>
<feature type="compositionally biased region" description="Basic and acidic residues" evidence="1">
    <location>
        <begin position="29"/>
        <end position="38"/>
    </location>
</feature>
<evidence type="ECO:0000256" key="1">
    <source>
        <dbReference type="SAM" id="MobiDB-lite"/>
    </source>
</evidence>
<keyword evidence="2" id="KW-0472">Membrane</keyword>
<name>A0ABS4GJT3_9BACL</name>
<feature type="region of interest" description="Disordered" evidence="1">
    <location>
        <begin position="29"/>
        <end position="142"/>
    </location>
</feature>